<accession>A0A0M3JP23</accession>
<evidence type="ECO:0000313" key="5">
    <source>
        <dbReference type="WBParaSite" id="ASIM_0000941601-mRNA-1"/>
    </source>
</evidence>
<gene>
    <name evidence="3" type="ORF">ASIM_LOCUS9157</name>
</gene>
<feature type="compositionally biased region" description="Polar residues" evidence="1">
    <location>
        <begin position="1"/>
        <end position="12"/>
    </location>
</feature>
<keyword evidence="4" id="KW-1185">Reference proteome</keyword>
<proteinExistence type="predicted"/>
<name>A0A0M3JP23_ANISI</name>
<feature type="transmembrane region" description="Helical" evidence="2">
    <location>
        <begin position="58"/>
        <end position="76"/>
    </location>
</feature>
<keyword evidence="2" id="KW-0472">Membrane</keyword>
<evidence type="ECO:0000313" key="4">
    <source>
        <dbReference type="Proteomes" id="UP000267096"/>
    </source>
</evidence>
<reference evidence="5" key="1">
    <citation type="submission" date="2017-02" db="UniProtKB">
        <authorList>
            <consortium name="WormBaseParasite"/>
        </authorList>
    </citation>
    <scope>IDENTIFICATION</scope>
</reference>
<dbReference type="OrthoDB" id="167576at2759"/>
<organism evidence="5">
    <name type="scientific">Anisakis simplex</name>
    <name type="common">Herring worm</name>
    <dbReference type="NCBI Taxonomy" id="6269"/>
    <lineage>
        <taxon>Eukaryota</taxon>
        <taxon>Metazoa</taxon>
        <taxon>Ecdysozoa</taxon>
        <taxon>Nematoda</taxon>
        <taxon>Chromadorea</taxon>
        <taxon>Rhabditida</taxon>
        <taxon>Spirurina</taxon>
        <taxon>Ascaridomorpha</taxon>
        <taxon>Ascaridoidea</taxon>
        <taxon>Anisakidae</taxon>
        <taxon>Anisakis</taxon>
        <taxon>Anisakis simplex complex</taxon>
    </lineage>
</organism>
<dbReference type="EMBL" id="UYRR01027013">
    <property type="protein sequence ID" value="VDK37248.1"/>
    <property type="molecule type" value="Genomic_DNA"/>
</dbReference>
<feature type="region of interest" description="Disordered" evidence="1">
    <location>
        <begin position="1"/>
        <end position="22"/>
    </location>
</feature>
<evidence type="ECO:0000313" key="3">
    <source>
        <dbReference type="EMBL" id="VDK37248.1"/>
    </source>
</evidence>
<dbReference type="Proteomes" id="UP000267096">
    <property type="component" value="Unassembled WGS sequence"/>
</dbReference>
<dbReference type="WBParaSite" id="ASIM_0000941601-mRNA-1">
    <property type="protein sequence ID" value="ASIM_0000941601-mRNA-1"/>
    <property type="gene ID" value="ASIM_0000941601"/>
</dbReference>
<sequence length="77" mass="8403">KGSRSAGSTPTKVSKVITTDGEDDGRLGKDELAVLAVTSNINSRQYVPFLAVDLKERFAYPVPFTCVYCVSVLIFFI</sequence>
<dbReference type="AlphaFoldDB" id="A0A0M3JP23"/>
<evidence type="ECO:0000256" key="2">
    <source>
        <dbReference type="SAM" id="Phobius"/>
    </source>
</evidence>
<keyword evidence="2" id="KW-1133">Transmembrane helix</keyword>
<evidence type="ECO:0000256" key="1">
    <source>
        <dbReference type="SAM" id="MobiDB-lite"/>
    </source>
</evidence>
<protein>
    <submittedName>
        <fullName evidence="5">EF-hand domain-containing protein</fullName>
    </submittedName>
</protein>
<keyword evidence="2" id="KW-0812">Transmembrane</keyword>
<reference evidence="3 4" key="2">
    <citation type="submission" date="2018-11" db="EMBL/GenBank/DDBJ databases">
        <authorList>
            <consortium name="Pathogen Informatics"/>
        </authorList>
    </citation>
    <scope>NUCLEOTIDE SEQUENCE [LARGE SCALE GENOMIC DNA]</scope>
</reference>